<dbReference type="VEuPathDB" id="FungiDB:ASPVEDRAFT_35247"/>
<evidence type="ECO:0000313" key="3">
    <source>
        <dbReference type="Proteomes" id="UP000184073"/>
    </source>
</evidence>
<dbReference type="RefSeq" id="XP_040661700.1">
    <property type="nucleotide sequence ID" value="XM_040810953.1"/>
</dbReference>
<dbReference type="EMBL" id="KV878125">
    <property type="protein sequence ID" value="OJI95937.1"/>
    <property type="molecule type" value="Genomic_DNA"/>
</dbReference>
<feature type="compositionally biased region" description="Polar residues" evidence="1">
    <location>
        <begin position="173"/>
        <end position="185"/>
    </location>
</feature>
<dbReference type="OrthoDB" id="3001700at2759"/>
<dbReference type="Proteomes" id="UP000184073">
    <property type="component" value="Unassembled WGS sequence"/>
</dbReference>
<name>A0A1L9P330_ASPVE</name>
<organism evidence="2 3">
    <name type="scientific">Aspergillus versicolor CBS 583.65</name>
    <dbReference type="NCBI Taxonomy" id="1036611"/>
    <lineage>
        <taxon>Eukaryota</taxon>
        <taxon>Fungi</taxon>
        <taxon>Dikarya</taxon>
        <taxon>Ascomycota</taxon>
        <taxon>Pezizomycotina</taxon>
        <taxon>Eurotiomycetes</taxon>
        <taxon>Eurotiomycetidae</taxon>
        <taxon>Eurotiales</taxon>
        <taxon>Aspergillaceae</taxon>
        <taxon>Aspergillus</taxon>
        <taxon>Aspergillus subgen. Nidulantes</taxon>
    </lineage>
</organism>
<feature type="compositionally biased region" description="Basic and acidic residues" evidence="1">
    <location>
        <begin position="29"/>
        <end position="44"/>
    </location>
</feature>
<accession>A0A1L9P330</accession>
<evidence type="ECO:0000313" key="2">
    <source>
        <dbReference type="EMBL" id="OJI95937.1"/>
    </source>
</evidence>
<dbReference type="STRING" id="1036611.A0A1L9P330"/>
<feature type="region of interest" description="Disordered" evidence="1">
    <location>
        <begin position="1"/>
        <end position="44"/>
    </location>
</feature>
<sequence length="194" mass="20836">MNPFAHSQDQSTGQAQAPDRAGAPSTPSHTEEQKRHFYENLPASEKENKSYAEWVKEAYNEQYEKWMPWLEDQYLKWFGKGDNKASYTTKDTLSQTKVTGSDKINQIQDDANNLVGNQLGDKGLLAPVGNLASKEGVNRAERGGKDESGSYGGALSGVTDQVVEGGKSVASTVQSGAQNVGSSIGNVLGGSKYG</sequence>
<reference evidence="3" key="1">
    <citation type="journal article" date="2017" name="Genome Biol.">
        <title>Comparative genomics reveals high biological diversity and specific adaptations in the industrially and medically important fungal genus Aspergillus.</title>
        <authorList>
            <person name="de Vries R.P."/>
            <person name="Riley R."/>
            <person name="Wiebenga A."/>
            <person name="Aguilar-Osorio G."/>
            <person name="Amillis S."/>
            <person name="Uchima C.A."/>
            <person name="Anderluh G."/>
            <person name="Asadollahi M."/>
            <person name="Askin M."/>
            <person name="Barry K."/>
            <person name="Battaglia E."/>
            <person name="Bayram O."/>
            <person name="Benocci T."/>
            <person name="Braus-Stromeyer S.A."/>
            <person name="Caldana C."/>
            <person name="Canovas D."/>
            <person name="Cerqueira G.C."/>
            <person name="Chen F."/>
            <person name="Chen W."/>
            <person name="Choi C."/>
            <person name="Clum A."/>
            <person name="Dos Santos R.A."/>
            <person name="Damasio A.R."/>
            <person name="Diallinas G."/>
            <person name="Emri T."/>
            <person name="Fekete E."/>
            <person name="Flipphi M."/>
            <person name="Freyberg S."/>
            <person name="Gallo A."/>
            <person name="Gournas C."/>
            <person name="Habgood R."/>
            <person name="Hainaut M."/>
            <person name="Harispe M.L."/>
            <person name="Henrissat B."/>
            <person name="Hilden K.S."/>
            <person name="Hope R."/>
            <person name="Hossain A."/>
            <person name="Karabika E."/>
            <person name="Karaffa L."/>
            <person name="Karanyi Z."/>
            <person name="Krasevec N."/>
            <person name="Kuo A."/>
            <person name="Kusch H."/>
            <person name="LaButti K."/>
            <person name="Lagendijk E.L."/>
            <person name="Lapidus A."/>
            <person name="Levasseur A."/>
            <person name="Lindquist E."/>
            <person name="Lipzen A."/>
            <person name="Logrieco A.F."/>
            <person name="MacCabe A."/>
            <person name="Maekelae M.R."/>
            <person name="Malavazi I."/>
            <person name="Melin P."/>
            <person name="Meyer V."/>
            <person name="Mielnichuk N."/>
            <person name="Miskei M."/>
            <person name="Molnar A.P."/>
            <person name="Mule G."/>
            <person name="Ngan C.Y."/>
            <person name="Orejas M."/>
            <person name="Orosz E."/>
            <person name="Ouedraogo J.P."/>
            <person name="Overkamp K.M."/>
            <person name="Park H.-S."/>
            <person name="Perrone G."/>
            <person name="Piumi F."/>
            <person name="Punt P.J."/>
            <person name="Ram A.F."/>
            <person name="Ramon A."/>
            <person name="Rauscher S."/>
            <person name="Record E."/>
            <person name="Riano-Pachon D.M."/>
            <person name="Robert V."/>
            <person name="Roehrig J."/>
            <person name="Ruller R."/>
            <person name="Salamov A."/>
            <person name="Salih N.S."/>
            <person name="Samson R.A."/>
            <person name="Sandor E."/>
            <person name="Sanguinetti M."/>
            <person name="Schuetze T."/>
            <person name="Sepcic K."/>
            <person name="Shelest E."/>
            <person name="Sherlock G."/>
            <person name="Sophianopoulou V."/>
            <person name="Squina F.M."/>
            <person name="Sun H."/>
            <person name="Susca A."/>
            <person name="Todd R.B."/>
            <person name="Tsang A."/>
            <person name="Unkles S.E."/>
            <person name="van de Wiele N."/>
            <person name="van Rossen-Uffink D."/>
            <person name="Oliveira J.V."/>
            <person name="Vesth T.C."/>
            <person name="Visser J."/>
            <person name="Yu J.-H."/>
            <person name="Zhou M."/>
            <person name="Andersen M.R."/>
            <person name="Archer D.B."/>
            <person name="Baker S.E."/>
            <person name="Benoit I."/>
            <person name="Brakhage A.A."/>
            <person name="Braus G.H."/>
            <person name="Fischer R."/>
            <person name="Frisvad J.C."/>
            <person name="Goldman G.H."/>
            <person name="Houbraken J."/>
            <person name="Oakley B."/>
            <person name="Pocsi I."/>
            <person name="Scazzocchio C."/>
            <person name="Seiboth B."/>
            <person name="vanKuyk P.A."/>
            <person name="Wortman J."/>
            <person name="Dyer P.S."/>
            <person name="Grigoriev I.V."/>
        </authorList>
    </citation>
    <scope>NUCLEOTIDE SEQUENCE [LARGE SCALE GENOMIC DNA]</scope>
    <source>
        <strain evidence="3">CBS 583.65</strain>
    </source>
</reference>
<keyword evidence="3" id="KW-1185">Reference proteome</keyword>
<gene>
    <name evidence="2" type="ORF">ASPVEDRAFT_35247</name>
</gene>
<feature type="compositionally biased region" description="Basic and acidic residues" evidence="1">
    <location>
        <begin position="136"/>
        <end position="148"/>
    </location>
</feature>
<protein>
    <submittedName>
        <fullName evidence="2">Uncharacterized protein</fullName>
    </submittedName>
</protein>
<dbReference type="GeneID" id="63726464"/>
<feature type="region of interest" description="Disordered" evidence="1">
    <location>
        <begin position="136"/>
        <end position="157"/>
    </location>
</feature>
<proteinExistence type="predicted"/>
<dbReference type="AlphaFoldDB" id="A0A1L9P330"/>
<feature type="compositionally biased region" description="Polar residues" evidence="1">
    <location>
        <begin position="1"/>
        <end position="15"/>
    </location>
</feature>
<evidence type="ECO:0000256" key="1">
    <source>
        <dbReference type="SAM" id="MobiDB-lite"/>
    </source>
</evidence>
<feature type="region of interest" description="Disordered" evidence="1">
    <location>
        <begin position="173"/>
        <end position="194"/>
    </location>
</feature>